<name>A0A9X1QJS1_9SPHN</name>
<feature type="transmembrane region" description="Helical" evidence="1">
    <location>
        <begin position="38"/>
        <end position="57"/>
    </location>
</feature>
<keyword evidence="1" id="KW-0812">Transmembrane</keyword>
<gene>
    <name evidence="2" type="ORF">LVY65_07335</name>
</gene>
<reference evidence="2" key="1">
    <citation type="submission" date="2022-01" db="EMBL/GenBank/DDBJ databases">
        <authorList>
            <person name="Jo J.-H."/>
            <person name="Im W.-T."/>
        </authorList>
    </citation>
    <scope>NUCLEOTIDE SEQUENCE</scope>
    <source>
        <strain evidence="2">G124</strain>
    </source>
</reference>
<organism evidence="2 3">
    <name type="scientific">Sphingomonas cremea</name>
    <dbReference type="NCBI Taxonomy" id="2904799"/>
    <lineage>
        <taxon>Bacteria</taxon>
        <taxon>Pseudomonadati</taxon>
        <taxon>Pseudomonadota</taxon>
        <taxon>Alphaproteobacteria</taxon>
        <taxon>Sphingomonadales</taxon>
        <taxon>Sphingomonadaceae</taxon>
        <taxon>Sphingomonas</taxon>
    </lineage>
</organism>
<proteinExistence type="predicted"/>
<comment type="caution">
    <text evidence="2">The sequence shown here is derived from an EMBL/GenBank/DDBJ whole genome shotgun (WGS) entry which is preliminary data.</text>
</comment>
<keyword evidence="1" id="KW-0472">Membrane</keyword>
<dbReference type="Proteomes" id="UP001139410">
    <property type="component" value="Unassembled WGS sequence"/>
</dbReference>
<dbReference type="AlphaFoldDB" id="A0A9X1QJS1"/>
<protein>
    <submittedName>
        <fullName evidence="2">Uncharacterized protein</fullName>
    </submittedName>
</protein>
<evidence type="ECO:0000256" key="1">
    <source>
        <dbReference type="SAM" id="Phobius"/>
    </source>
</evidence>
<keyword evidence="1" id="KW-1133">Transmembrane helix</keyword>
<feature type="transmembrane region" description="Helical" evidence="1">
    <location>
        <begin position="7"/>
        <end position="26"/>
    </location>
</feature>
<keyword evidence="3" id="KW-1185">Reference proteome</keyword>
<feature type="transmembrane region" description="Helical" evidence="1">
    <location>
        <begin position="64"/>
        <end position="82"/>
    </location>
</feature>
<accession>A0A9X1QJS1</accession>
<sequence>MIDRKNLWLTLGFVAGLLLTGVPYWRLPYNADFFSDPLVLAGFVGLGAVTAMLAASGIARLSRIFWIMLAAFPAAVAIRVVVETAQDPTDHNLWPFELILAALFSLVAIVPGLLVGALVRRLGR</sequence>
<dbReference type="EMBL" id="JAKFGM010000002">
    <property type="protein sequence ID" value="MCF2514876.1"/>
    <property type="molecule type" value="Genomic_DNA"/>
</dbReference>
<evidence type="ECO:0000313" key="3">
    <source>
        <dbReference type="Proteomes" id="UP001139410"/>
    </source>
</evidence>
<feature type="transmembrane region" description="Helical" evidence="1">
    <location>
        <begin position="94"/>
        <end position="119"/>
    </location>
</feature>
<evidence type="ECO:0000313" key="2">
    <source>
        <dbReference type="EMBL" id="MCF2514876.1"/>
    </source>
</evidence>
<dbReference type="RefSeq" id="WP_235067371.1">
    <property type="nucleotide sequence ID" value="NZ_JAKFGM010000002.1"/>
</dbReference>